<evidence type="ECO:0000313" key="1">
    <source>
        <dbReference type="EMBL" id="MBX46441.1"/>
    </source>
</evidence>
<name>A0A2P2NVQ9_RHIMU</name>
<protein>
    <submittedName>
        <fullName evidence="1">Uncharacterized protein</fullName>
    </submittedName>
</protein>
<sequence>MKAVYFTVKFLTQQPMMY</sequence>
<reference evidence="1" key="1">
    <citation type="submission" date="2018-02" db="EMBL/GenBank/DDBJ databases">
        <title>Rhizophora mucronata_Transcriptome.</title>
        <authorList>
            <person name="Meera S.P."/>
            <person name="Sreeshan A."/>
            <person name="Augustine A."/>
        </authorList>
    </citation>
    <scope>NUCLEOTIDE SEQUENCE</scope>
    <source>
        <tissue evidence="1">Leaf</tissue>
    </source>
</reference>
<dbReference type="EMBL" id="GGEC01065957">
    <property type="protein sequence ID" value="MBX46441.1"/>
    <property type="molecule type" value="Transcribed_RNA"/>
</dbReference>
<proteinExistence type="predicted"/>
<organism evidence="1">
    <name type="scientific">Rhizophora mucronata</name>
    <name type="common">Asiatic mangrove</name>
    <dbReference type="NCBI Taxonomy" id="61149"/>
    <lineage>
        <taxon>Eukaryota</taxon>
        <taxon>Viridiplantae</taxon>
        <taxon>Streptophyta</taxon>
        <taxon>Embryophyta</taxon>
        <taxon>Tracheophyta</taxon>
        <taxon>Spermatophyta</taxon>
        <taxon>Magnoliopsida</taxon>
        <taxon>eudicotyledons</taxon>
        <taxon>Gunneridae</taxon>
        <taxon>Pentapetalae</taxon>
        <taxon>rosids</taxon>
        <taxon>fabids</taxon>
        <taxon>Malpighiales</taxon>
        <taxon>Rhizophoraceae</taxon>
        <taxon>Rhizophora</taxon>
    </lineage>
</organism>
<dbReference type="AlphaFoldDB" id="A0A2P2NVQ9"/>
<accession>A0A2P2NVQ9</accession>